<organism evidence="4 5">
    <name type="scientific">Biformimicrobium ophioploci</name>
    <dbReference type="NCBI Taxonomy" id="3036711"/>
    <lineage>
        <taxon>Bacteria</taxon>
        <taxon>Pseudomonadati</taxon>
        <taxon>Pseudomonadota</taxon>
        <taxon>Gammaproteobacteria</taxon>
        <taxon>Cellvibrionales</taxon>
        <taxon>Microbulbiferaceae</taxon>
        <taxon>Biformimicrobium</taxon>
    </lineage>
</organism>
<gene>
    <name evidence="4" type="ORF">MNKW57_26050</name>
</gene>
<sequence>MTAQFLAARCPHSLLLAGQQGLGKVRFARAFAAFALCSRPEAGVACGECRDCELLSAGTHPDFMMVEPEEEGKALKVDQVRALGEFVSHTASRGGRRVVVLGPADAMNINAANALLKNLEEPAAGVYFLLVTDKLGSLLPTIRSRCQVLTFPVPSTESATRWLAEFGIEEPEAGDCLALAGGAPLLAQALNEPDRREARALFARDLLALARGEGLPSKIAEGWKDLDLAELLRNWQGVVHGLAKAGAEQEVSGMVQPIARQWRECGGAGDVHLYEFDTALAEAARQQASGANPNRQLLLEDLLLRWRALFKPVSGMLDTGGLLR</sequence>
<dbReference type="Proteomes" id="UP001224392">
    <property type="component" value="Unassembled WGS sequence"/>
</dbReference>
<protein>
    <recommendedName>
        <fullName evidence="1">DNA-directed DNA polymerase</fullName>
        <ecNumber evidence="1">2.7.7.7</ecNumber>
    </recommendedName>
</protein>
<dbReference type="EC" id="2.7.7.7" evidence="1"/>
<dbReference type="InterPro" id="IPR027417">
    <property type="entry name" value="P-loop_NTPase"/>
</dbReference>
<dbReference type="EMBL" id="BSYJ01000005">
    <property type="protein sequence ID" value="GMG88284.1"/>
    <property type="molecule type" value="Genomic_DNA"/>
</dbReference>
<reference evidence="4 5" key="1">
    <citation type="submission" date="2023-04" db="EMBL/GenBank/DDBJ databases">
        <title>Marinobulbifer ophiurae gen. nov., sp. Nov., isolate from tissue of brittle star Ophioplocus japonicus.</title>
        <authorList>
            <person name="Kawano K."/>
            <person name="Sawayama S."/>
            <person name="Nakagawa S."/>
        </authorList>
    </citation>
    <scope>NUCLEOTIDE SEQUENCE [LARGE SCALE GENOMIC DNA]</scope>
    <source>
        <strain evidence="4 5">NKW57</strain>
    </source>
</reference>
<comment type="catalytic activity">
    <reaction evidence="3">
        <text>DNA(n) + a 2'-deoxyribonucleoside 5'-triphosphate = DNA(n+1) + diphosphate</text>
        <dbReference type="Rhea" id="RHEA:22508"/>
        <dbReference type="Rhea" id="RHEA-COMP:17339"/>
        <dbReference type="Rhea" id="RHEA-COMP:17340"/>
        <dbReference type="ChEBI" id="CHEBI:33019"/>
        <dbReference type="ChEBI" id="CHEBI:61560"/>
        <dbReference type="ChEBI" id="CHEBI:173112"/>
        <dbReference type="EC" id="2.7.7.7"/>
    </reaction>
</comment>
<dbReference type="InterPro" id="IPR050238">
    <property type="entry name" value="DNA_Rep/Repair_Clamp_Loader"/>
</dbReference>
<name>A0ABQ6M1Q8_9GAMM</name>
<proteinExistence type="predicted"/>
<evidence type="ECO:0000313" key="4">
    <source>
        <dbReference type="EMBL" id="GMG88284.1"/>
    </source>
</evidence>
<keyword evidence="2" id="KW-0548">Nucleotidyltransferase</keyword>
<keyword evidence="2" id="KW-0808">Transferase</keyword>
<dbReference type="InterPro" id="IPR004622">
    <property type="entry name" value="DNA_pol_HolB"/>
</dbReference>
<dbReference type="Gene3D" id="3.40.50.300">
    <property type="entry name" value="P-loop containing nucleotide triphosphate hydrolases"/>
    <property type="match status" value="1"/>
</dbReference>
<keyword evidence="5" id="KW-1185">Reference proteome</keyword>
<dbReference type="NCBIfam" id="NF004310">
    <property type="entry name" value="PRK05707.1"/>
    <property type="match status" value="1"/>
</dbReference>
<accession>A0ABQ6M1Q8</accession>
<dbReference type="PANTHER" id="PTHR11669">
    <property type="entry name" value="REPLICATION FACTOR C / DNA POLYMERASE III GAMMA-TAU SUBUNIT"/>
    <property type="match status" value="1"/>
</dbReference>
<dbReference type="Pfam" id="PF13177">
    <property type="entry name" value="DNA_pol3_delta2"/>
    <property type="match status" value="1"/>
</dbReference>
<dbReference type="SUPFAM" id="SSF52540">
    <property type="entry name" value="P-loop containing nucleoside triphosphate hydrolases"/>
    <property type="match status" value="1"/>
</dbReference>
<dbReference type="PANTHER" id="PTHR11669:SF8">
    <property type="entry name" value="DNA POLYMERASE III SUBUNIT DELTA"/>
    <property type="match status" value="1"/>
</dbReference>
<comment type="caution">
    <text evidence="4">The sequence shown here is derived from an EMBL/GenBank/DDBJ whole genome shotgun (WGS) entry which is preliminary data.</text>
</comment>
<evidence type="ECO:0000256" key="1">
    <source>
        <dbReference type="ARBA" id="ARBA00012417"/>
    </source>
</evidence>
<dbReference type="NCBIfam" id="TIGR00678">
    <property type="entry name" value="holB"/>
    <property type="match status" value="1"/>
</dbReference>
<evidence type="ECO:0000313" key="5">
    <source>
        <dbReference type="Proteomes" id="UP001224392"/>
    </source>
</evidence>
<evidence type="ECO:0000256" key="2">
    <source>
        <dbReference type="ARBA" id="ARBA00022932"/>
    </source>
</evidence>
<keyword evidence="2" id="KW-0239">DNA-directed DNA polymerase</keyword>
<evidence type="ECO:0000256" key="3">
    <source>
        <dbReference type="ARBA" id="ARBA00049244"/>
    </source>
</evidence>